<reference evidence="2 3" key="1">
    <citation type="submission" date="2023-09" db="EMBL/GenBank/DDBJ databases">
        <authorList>
            <person name="Wang M."/>
        </authorList>
    </citation>
    <scope>NUCLEOTIDE SEQUENCE [LARGE SCALE GENOMIC DNA]</scope>
    <source>
        <strain evidence="2">GT-2023</strain>
        <tissue evidence="2">Liver</tissue>
    </source>
</reference>
<gene>
    <name evidence="2" type="ORF">QQF64_014537</name>
</gene>
<organism evidence="2 3">
    <name type="scientific">Cirrhinus molitorella</name>
    <name type="common">mud carp</name>
    <dbReference type="NCBI Taxonomy" id="172907"/>
    <lineage>
        <taxon>Eukaryota</taxon>
        <taxon>Metazoa</taxon>
        <taxon>Chordata</taxon>
        <taxon>Craniata</taxon>
        <taxon>Vertebrata</taxon>
        <taxon>Euteleostomi</taxon>
        <taxon>Actinopterygii</taxon>
        <taxon>Neopterygii</taxon>
        <taxon>Teleostei</taxon>
        <taxon>Ostariophysi</taxon>
        <taxon>Cypriniformes</taxon>
        <taxon>Cyprinidae</taxon>
        <taxon>Labeoninae</taxon>
        <taxon>Labeonini</taxon>
        <taxon>Cirrhinus</taxon>
    </lineage>
</organism>
<feature type="region of interest" description="Disordered" evidence="1">
    <location>
        <begin position="79"/>
        <end position="136"/>
    </location>
</feature>
<evidence type="ECO:0000313" key="3">
    <source>
        <dbReference type="Proteomes" id="UP001558613"/>
    </source>
</evidence>
<feature type="compositionally biased region" description="Pro residues" evidence="1">
    <location>
        <begin position="91"/>
        <end position="105"/>
    </location>
</feature>
<dbReference type="Proteomes" id="UP001558613">
    <property type="component" value="Unassembled WGS sequence"/>
</dbReference>
<protein>
    <submittedName>
        <fullName evidence="2">Uncharacterized protein</fullName>
    </submittedName>
</protein>
<evidence type="ECO:0000313" key="2">
    <source>
        <dbReference type="EMBL" id="KAL1279937.1"/>
    </source>
</evidence>
<sequence length="136" mass="14866">MPAEPCPQNSSQTDCDISEQLQDSAPKDDFLENIQRSQDNIFQPPETLSLSPASPLLNFSQKMEELIYAGTRLSHFFAASPQISTKKRRAPQPPKPVGPARPSPPVRALRPLPQRQGPNPPPSAVGEPKTTDNSSQ</sequence>
<dbReference type="EMBL" id="JAYMGO010000002">
    <property type="protein sequence ID" value="KAL1279937.1"/>
    <property type="molecule type" value="Genomic_DNA"/>
</dbReference>
<keyword evidence="3" id="KW-1185">Reference proteome</keyword>
<accession>A0ABR3NSV4</accession>
<name>A0ABR3NSV4_9TELE</name>
<comment type="caution">
    <text evidence="2">The sequence shown here is derived from an EMBL/GenBank/DDBJ whole genome shotgun (WGS) entry which is preliminary data.</text>
</comment>
<proteinExistence type="predicted"/>
<evidence type="ECO:0000256" key="1">
    <source>
        <dbReference type="SAM" id="MobiDB-lite"/>
    </source>
</evidence>